<feature type="transmembrane region" description="Helical" evidence="1">
    <location>
        <begin position="84"/>
        <end position="106"/>
    </location>
</feature>
<dbReference type="EMBL" id="FQVM01000016">
    <property type="protein sequence ID" value="SHE89368.1"/>
    <property type="molecule type" value="Genomic_DNA"/>
</dbReference>
<evidence type="ECO:0000313" key="3">
    <source>
        <dbReference type="Proteomes" id="UP000184035"/>
    </source>
</evidence>
<keyword evidence="3" id="KW-1185">Reference proteome</keyword>
<dbReference type="Proteomes" id="UP000184035">
    <property type="component" value="Unassembled WGS sequence"/>
</dbReference>
<dbReference type="AlphaFoldDB" id="A0A1M4X7C0"/>
<evidence type="ECO:0000256" key="1">
    <source>
        <dbReference type="SAM" id="Phobius"/>
    </source>
</evidence>
<keyword evidence="1" id="KW-0812">Transmembrane</keyword>
<accession>A0A1M4X7C0</accession>
<organism evidence="2 3">
    <name type="scientific">Clostridium fallax</name>
    <dbReference type="NCBI Taxonomy" id="1533"/>
    <lineage>
        <taxon>Bacteria</taxon>
        <taxon>Bacillati</taxon>
        <taxon>Bacillota</taxon>
        <taxon>Clostridia</taxon>
        <taxon>Eubacteriales</taxon>
        <taxon>Clostridiaceae</taxon>
        <taxon>Clostridium</taxon>
    </lineage>
</organism>
<evidence type="ECO:0000313" key="2">
    <source>
        <dbReference type="EMBL" id="SHE89368.1"/>
    </source>
</evidence>
<dbReference type="RefSeq" id="WP_072896398.1">
    <property type="nucleotide sequence ID" value="NZ_FQVM01000016.1"/>
</dbReference>
<sequence length="107" mass="12548">MITKEDVMTKAVRVYLKSKGVKEIDESSEEFTKLFNKVYEDFKDADLGMDSTKEYKIVESLNKYNDVLTVNKVKKKEKWSDEEIIKILLVMLIVVIVILGILFFIYK</sequence>
<keyword evidence="1" id="KW-0472">Membrane</keyword>
<gene>
    <name evidence="2" type="ORF">SAMN05443638_11635</name>
</gene>
<protein>
    <submittedName>
        <fullName evidence="2">Uncharacterized protein</fullName>
    </submittedName>
</protein>
<proteinExistence type="predicted"/>
<keyword evidence="1" id="KW-1133">Transmembrane helix</keyword>
<name>A0A1M4X7C0_9CLOT</name>
<reference evidence="2 3" key="1">
    <citation type="submission" date="2016-11" db="EMBL/GenBank/DDBJ databases">
        <authorList>
            <person name="Jaros S."/>
            <person name="Januszkiewicz K."/>
            <person name="Wedrychowicz H."/>
        </authorList>
    </citation>
    <scope>NUCLEOTIDE SEQUENCE [LARGE SCALE GENOMIC DNA]</scope>
    <source>
        <strain evidence="2 3">DSM 2631</strain>
    </source>
</reference>